<evidence type="ECO:0000313" key="4">
    <source>
        <dbReference type="EMBL" id="KAF2798205.1"/>
    </source>
</evidence>
<accession>A0A6A6XQI2</accession>
<organism evidence="4 5">
    <name type="scientific">Melanomma pulvis-pyrius CBS 109.77</name>
    <dbReference type="NCBI Taxonomy" id="1314802"/>
    <lineage>
        <taxon>Eukaryota</taxon>
        <taxon>Fungi</taxon>
        <taxon>Dikarya</taxon>
        <taxon>Ascomycota</taxon>
        <taxon>Pezizomycotina</taxon>
        <taxon>Dothideomycetes</taxon>
        <taxon>Pleosporomycetidae</taxon>
        <taxon>Pleosporales</taxon>
        <taxon>Melanommataceae</taxon>
        <taxon>Melanomma</taxon>
    </lineage>
</organism>
<dbReference type="AlphaFoldDB" id="A0A6A6XQI2"/>
<dbReference type="EMBL" id="MU001789">
    <property type="protein sequence ID" value="KAF2798205.1"/>
    <property type="molecule type" value="Genomic_DNA"/>
</dbReference>
<keyword evidence="2" id="KW-0521">NADP</keyword>
<gene>
    <name evidence="4" type="ORF">K505DRAFT_233897</name>
</gene>
<evidence type="ECO:0000256" key="2">
    <source>
        <dbReference type="ARBA" id="ARBA00022857"/>
    </source>
</evidence>
<dbReference type="PRINTS" id="PR00080">
    <property type="entry name" value="SDRFAMILY"/>
</dbReference>
<proteinExistence type="inferred from homology"/>
<comment type="similarity">
    <text evidence="1">Belongs to the short-chain dehydrogenases/reductases (SDR) family.</text>
</comment>
<dbReference type="SUPFAM" id="SSF51735">
    <property type="entry name" value="NAD(P)-binding Rossmann-fold domains"/>
    <property type="match status" value="1"/>
</dbReference>
<protein>
    <submittedName>
        <fullName evidence="4">Putative short-chain dehydrogenase</fullName>
    </submittedName>
</protein>
<dbReference type="InterPro" id="IPR036291">
    <property type="entry name" value="NAD(P)-bd_dom_sf"/>
</dbReference>
<dbReference type="Pfam" id="PF13561">
    <property type="entry name" value="adh_short_C2"/>
    <property type="match status" value="1"/>
</dbReference>
<evidence type="ECO:0000256" key="3">
    <source>
        <dbReference type="ARBA" id="ARBA00023002"/>
    </source>
</evidence>
<dbReference type="PANTHER" id="PTHR48107">
    <property type="entry name" value="NADPH-DEPENDENT ALDEHYDE REDUCTASE-LIKE PROTEIN, CHLOROPLASTIC-RELATED"/>
    <property type="match status" value="1"/>
</dbReference>
<name>A0A6A6XQI2_9PLEO</name>
<dbReference type="Gene3D" id="3.40.50.720">
    <property type="entry name" value="NAD(P)-binding Rossmann-like Domain"/>
    <property type="match status" value="1"/>
</dbReference>
<dbReference type="InterPro" id="IPR002347">
    <property type="entry name" value="SDR_fam"/>
</dbReference>
<reference evidence="4" key="1">
    <citation type="journal article" date="2020" name="Stud. Mycol.">
        <title>101 Dothideomycetes genomes: a test case for predicting lifestyles and emergence of pathogens.</title>
        <authorList>
            <person name="Haridas S."/>
            <person name="Albert R."/>
            <person name="Binder M."/>
            <person name="Bloem J."/>
            <person name="Labutti K."/>
            <person name="Salamov A."/>
            <person name="Andreopoulos B."/>
            <person name="Baker S."/>
            <person name="Barry K."/>
            <person name="Bills G."/>
            <person name="Bluhm B."/>
            <person name="Cannon C."/>
            <person name="Castanera R."/>
            <person name="Culley D."/>
            <person name="Daum C."/>
            <person name="Ezra D."/>
            <person name="Gonzalez J."/>
            <person name="Henrissat B."/>
            <person name="Kuo A."/>
            <person name="Liang C."/>
            <person name="Lipzen A."/>
            <person name="Lutzoni F."/>
            <person name="Magnuson J."/>
            <person name="Mondo S."/>
            <person name="Nolan M."/>
            <person name="Ohm R."/>
            <person name="Pangilinan J."/>
            <person name="Park H.-J."/>
            <person name="Ramirez L."/>
            <person name="Alfaro M."/>
            <person name="Sun H."/>
            <person name="Tritt A."/>
            <person name="Yoshinaga Y."/>
            <person name="Zwiers L.-H."/>
            <person name="Turgeon B."/>
            <person name="Goodwin S."/>
            <person name="Spatafora J."/>
            <person name="Crous P."/>
            <person name="Grigoriev I."/>
        </authorList>
    </citation>
    <scope>NUCLEOTIDE SEQUENCE</scope>
    <source>
        <strain evidence="4">CBS 109.77</strain>
    </source>
</reference>
<dbReference type="PRINTS" id="PR00081">
    <property type="entry name" value="GDHRDH"/>
</dbReference>
<keyword evidence="5" id="KW-1185">Reference proteome</keyword>
<sequence length="273" mass="28734">MSQHTNGVAISGPRAVYDLAGKTAIVTGSARGIGAGIAIELGRRGANVVVNYTSPKSKQVAEKVADQVASCGSGAQSAAIQADVTSHDGHKSLVDAALRLSSASHIDILVHNAGNGDDYYLTDITEEFYQMQTDINIKAPIFLTQKVLPHMPKGGRIVIIGSCSARMGVPQQTVYAATKAANEAFARVWSTELGQSRGITVNCVNPGPVATDMYYASSQEFIDSLKPMIDSTPAEARIGEVRDIAPIVGFLCSEESRWVTGSVVSSSGGLLFF</sequence>
<dbReference type="FunFam" id="3.40.50.720:FF:000374">
    <property type="entry name" value="3-oxoacyl-(Acyl-carrier-protein) reductase"/>
    <property type="match status" value="1"/>
</dbReference>
<keyword evidence="3" id="KW-0560">Oxidoreductase</keyword>
<dbReference type="Proteomes" id="UP000799757">
    <property type="component" value="Unassembled WGS sequence"/>
</dbReference>
<evidence type="ECO:0000256" key="1">
    <source>
        <dbReference type="ARBA" id="ARBA00006484"/>
    </source>
</evidence>
<dbReference type="PANTHER" id="PTHR48107:SF7">
    <property type="entry name" value="RE15974P"/>
    <property type="match status" value="1"/>
</dbReference>
<dbReference type="OrthoDB" id="47007at2759"/>
<dbReference type="GO" id="GO:0016614">
    <property type="term" value="F:oxidoreductase activity, acting on CH-OH group of donors"/>
    <property type="evidence" value="ECO:0007669"/>
    <property type="project" value="UniProtKB-ARBA"/>
</dbReference>
<evidence type="ECO:0000313" key="5">
    <source>
        <dbReference type="Proteomes" id="UP000799757"/>
    </source>
</evidence>